<dbReference type="EMBL" id="CALOZG010000029">
    <property type="protein sequence ID" value="CAH4032973.1"/>
    <property type="molecule type" value="Genomic_DNA"/>
</dbReference>
<accession>A0A9P0TLG1</accession>
<feature type="chain" id="PRO_5040473054" evidence="1">
    <location>
        <begin position="21"/>
        <end position="272"/>
    </location>
</feature>
<organism evidence="2 3">
    <name type="scientific">Pieris brassicae</name>
    <name type="common">White butterfly</name>
    <name type="synonym">Large white butterfly</name>
    <dbReference type="NCBI Taxonomy" id="7116"/>
    <lineage>
        <taxon>Eukaryota</taxon>
        <taxon>Metazoa</taxon>
        <taxon>Ecdysozoa</taxon>
        <taxon>Arthropoda</taxon>
        <taxon>Hexapoda</taxon>
        <taxon>Insecta</taxon>
        <taxon>Pterygota</taxon>
        <taxon>Neoptera</taxon>
        <taxon>Endopterygota</taxon>
        <taxon>Lepidoptera</taxon>
        <taxon>Glossata</taxon>
        <taxon>Ditrysia</taxon>
        <taxon>Papilionoidea</taxon>
        <taxon>Pieridae</taxon>
        <taxon>Pierinae</taxon>
        <taxon>Pieris</taxon>
    </lineage>
</organism>
<keyword evidence="3" id="KW-1185">Reference proteome</keyword>
<reference evidence="2" key="1">
    <citation type="submission" date="2022-05" db="EMBL/GenBank/DDBJ databases">
        <authorList>
            <person name="Okamura Y."/>
        </authorList>
    </citation>
    <scope>NUCLEOTIDE SEQUENCE</scope>
</reference>
<dbReference type="AlphaFoldDB" id="A0A9P0TLG1"/>
<feature type="signal peptide" evidence="1">
    <location>
        <begin position="1"/>
        <end position="20"/>
    </location>
</feature>
<comment type="caution">
    <text evidence="2">The sequence shown here is derived from an EMBL/GenBank/DDBJ whole genome shotgun (WGS) entry which is preliminary data.</text>
</comment>
<evidence type="ECO:0000313" key="2">
    <source>
        <dbReference type="EMBL" id="CAH4032973.1"/>
    </source>
</evidence>
<name>A0A9P0TLG1_PIEBR</name>
<evidence type="ECO:0000313" key="3">
    <source>
        <dbReference type="Proteomes" id="UP001152562"/>
    </source>
</evidence>
<gene>
    <name evidence="2" type="ORF">PIBRA_LOCUS9308</name>
</gene>
<evidence type="ECO:0000256" key="1">
    <source>
        <dbReference type="SAM" id="SignalP"/>
    </source>
</evidence>
<proteinExistence type="predicted"/>
<sequence length="272" mass="32868">MYNMDFIHVIIVLFASPTYTIHIFDEKADDLMDKYLVDVYTIRSRFNSPLQNPAPNFISETTLSPRKRPYHATKHPVKDVHFNLTKSQFLENRQNEKVAAILKAGNNPPPNFEIDELNVLSRRFDSIRKDSLKRNDEYLRELYFSKEDYGVKAKSRKNRTIRLMEQFIYETQYKLTYVQVLRKKYILQPRYRIGYCFSLLANLRNQQFVLFDALRRNKDFWTTLYIHLKLYEKIVRLDVDIRDLIAYIKKLNWDRMPKEEPIYFDSVKHMQQ</sequence>
<protein>
    <submittedName>
        <fullName evidence="2">Uncharacterized protein</fullName>
    </submittedName>
</protein>
<dbReference type="Proteomes" id="UP001152562">
    <property type="component" value="Unassembled WGS sequence"/>
</dbReference>
<keyword evidence="1" id="KW-0732">Signal</keyword>